<accession>A0A842YKH3</accession>
<dbReference type="RefSeq" id="WP_192961781.1">
    <property type="nucleotide sequence ID" value="NZ_QKOF01000005.1"/>
</dbReference>
<dbReference type="Pfam" id="PF03186">
    <property type="entry name" value="CobD_Cbib"/>
    <property type="match status" value="1"/>
</dbReference>
<keyword evidence="7 11" id="KW-0169">Cobalamin biosynthesis</keyword>
<reference evidence="12" key="1">
    <citation type="submission" date="2018-06" db="EMBL/GenBank/DDBJ databases">
        <title>Draft genome sequence of Methanothermobacter thermautotrophicus Strain WHS, a thermophilic, hydrogenotrophic methanogen isolated from Washburn Hot Springs in Yellowstone National Park, USA.</title>
        <authorList>
            <person name="Mckay L.J."/>
            <person name="Klingelsmith K."/>
            <person name="Inskeep W.P."/>
            <person name="Fields M.W."/>
        </authorList>
    </citation>
    <scope>NUCLEOTIDE SEQUENCE</scope>
    <source>
        <strain evidence="12">WHS</strain>
    </source>
</reference>
<evidence type="ECO:0000256" key="10">
    <source>
        <dbReference type="ARBA" id="ARBA00023136"/>
    </source>
</evidence>
<evidence type="ECO:0000256" key="9">
    <source>
        <dbReference type="ARBA" id="ARBA00022989"/>
    </source>
</evidence>
<keyword evidence="8 11" id="KW-0812">Transmembrane</keyword>
<evidence type="ECO:0000256" key="4">
    <source>
        <dbReference type="ARBA" id="ARBA00006263"/>
    </source>
</evidence>
<comment type="subcellular location">
    <subcellularLocation>
        <location evidence="2 11">Cell membrane</location>
        <topology evidence="2 11">Multi-pass membrane protein</topology>
    </subcellularLocation>
</comment>
<evidence type="ECO:0000313" key="12">
    <source>
        <dbReference type="EMBL" id="MBE2900012.1"/>
    </source>
</evidence>
<evidence type="ECO:0000256" key="6">
    <source>
        <dbReference type="ARBA" id="ARBA00022475"/>
    </source>
</evidence>
<evidence type="ECO:0000313" key="13">
    <source>
        <dbReference type="Proteomes" id="UP000646659"/>
    </source>
</evidence>
<dbReference type="InterPro" id="IPR004485">
    <property type="entry name" value="Cobalamin_biosynth_CobD/CbiB"/>
</dbReference>
<dbReference type="GO" id="GO:0005886">
    <property type="term" value="C:plasma membrane"/>
    <property type="evidence" value="ECO:0007669"/>
    <property type="project" value="UniProtKB-SubCell"/>
</dbReference>
<dbReference type="OrthoDB" id="46105at2157"/>
<evidence type="ECO:0000256" key="1">
    <source>
        <dbReference type="ARBA" id="ARBA00003384"/>
    </source>
</evidence>
<evidence type="ECO:0000256" key="8">
    <source>
        <dbReference type="ARBA" id="ARBA00022692"/>
    </source>
</evidence>
<dbReference type="UniPathway" id="UPA00148"/>
<dbReference type="Proteomes" id="UP000646659">
    <property type="component" value="Unassembled WGS sequence"/>
</dbReference>
<comment type="caution">
    <text evidence="12">The sequence shown here is derived from an EMBL/GenBank/DDBJ whole genome shotgun (WGS) entry which is preliminary data.</text>
</comment>
<feature type="transmembrane region" description="Helical" evidence="11">
    <location>
        <begin position="73"/>
        <end position="92"/>
    </location>
</feature>
<keyword evidence="9 11" id="KW-1133">Transmembrane helix</keyword>
<comment type="pathway">
    <text evidence="3 11">Cofactor biosynthesis; adenosylcobalamin biosynthesis.</text>
</comment>
<comment type="similarity">
    <text evidence="4 11">Belongs to the CobD/CbiB family.</text>
</comment>
<keyword evidence="10 11" id="KW-0472">Membrane</keyword>
<evidence type="ECO:0000256" key="3">
    <source>
        <dbReference type="ARBA" id="ARBA00004953"/>
    </source>
</evidence>
<gene>
    <name evidence="11" type="primary">cobD</name>
    <name evidence="12" type="ORF">DNK57_04170</name>
</gene>
<sequence length="297" mass="31854">MNEVSVLLLALIFDVLLGEPPRRVHPVVWMGSAIEVMKRLLGKGRTSGIVLTVAVAVPFTLPLLLINHIQGPLNVMISSLLLSAVISVRLLVTSALEVGGSLNDDIEEARKKLSMLVSRDTSSLSGKQITSAAIETLTENITDSVTAPLFYFILLGLPGAFLYRVVNTLDAMVGYLDNENRDIGWFPAKLDDVLNYIPARITGFLMVPAALLLGMNWRGSLRILLRDARMTPSPNSGFTMAAAAGALSVQLEKPGVYVLGDPSDELNSGKLLEAVKLSSMTLIIFTASAAGLMLVIP</sequence>
<dbReference type="GO" id="GO:0009236">
    <property type="term" value="P:cobalamin biosynthetic process"/>
    <property type="evidence" value="ECO:0007669"/>
    <property type="project" value="UniProtKB-UniRule"/>
</dbReference>
<dbReference type="NCBIfam" id="NF002281">
    <property type="entry name" value="PRK01209.2-5"/>
    <property type="match status" value="1"/>
</dbReference>
<dbReference type="NCBIfam" id="TIGR00380">
    <property type="entry name" value="cobal_cbiB"/>
    <property type="match status" value="1"/>
</dbReference>
<feature type="transmembrane region" description="Helical" evidence="11">
    <location>
        <begin position="47"/>
        <end position="66"/>
    </location>
</feature>
<protein>
    <recommendedName>
        <fullName evidence="5 11">Probable cobalamin biosynthesis protein CobD</fullName>
    </recommendedName>
</protein>
<dbReference type="EMBL" id="QKOF01000005">
    <property type="protein sequence ID" value="MBE2900012.1"/>
    <property type="molecule type" value="Genomic_DNA"/>
</dbReference>
<dbReference type="HAMAP" id="MF_00024">
    <property type="entry name" value="CobD_CbiB"/>
    <property type="match status" value="1"/>
</dbReference>
<proteinExistence type="inferred from homology"/>
<evidence type="ECO:0000256" key="7">
    <source>
        <dbReference type="ARBA" id="ARBA00022573"/>
    </source>
</evidence>
<name>A0A842YKH3_METTF</name>
<organism evidence="12 13">
    <name type="scientific">Methanothermobacter thermautotrophicus</name>
    <name type="common">Methanobacterium thermoformicicum</name>
    <dbReference type="NCBI Taxonomy" id="145262"/>
    <lineage>
        <taxon>Archaea</taxon>
        <taxon>Methanobacteriati</taxon>
        <taxon>Methanobacteriota</taxon>
        <taxon>Methanomada group</taxon>
        <taxon>Methanobacteria</taxon>
        <taxon>Methanobacteriales</taxon>
        <taxon>Methanobacteriaceae</taxon>
        <taxon>Methanothermobacter</taxon>
    </lineage>
</organism>
<dbReference type="AlphaFoldDB" id="A0A842YKH3"/>
<dbReference type="GO" id="GO:0048472">
    <property type="term" value="F:threonine-phosphate decarboxylase activity"/>
    <property type="evidence" value="ECO:0007669"/>
    <property type="project" value="InterPro"/>
</dbReference>
<evidence type="ECO:0000256" key="11">
    <source>
        <dbReference type="HAMAP-Rule" id="MF_00024"/>
    </source>
</evidence>
<dbReference type="PANTHER" id="PTHR34308:SF1">
    <property type="entry name" value="COBALAMIN BIOSYNTHESIS PROTEIN CBIB"/>
    <property type="match status" value="1"/>
</dbReference>
<feature type="transmembrane region" description="Helical" evidence="11">
    <location>
        <begin position="197"/>
        <end position="217"/>
    </location>
</feature>
<comment type="function">
    <text evidence="1 11">Converts cobyric acid to cobinamide by the addition of aminopropanol on the F carboxylic group.</text>
</comment>
<feature type="transmembrane region" description="Helical" evidence="11">
    <location>
        <begin position="277"/>
        <end position="296"/>
    </location>
</feature>
<evidence type="ECO:0000256" key="5">
    <source>
        <dbReference type="ARBA" id="ARBA00016185"/>
    </source>
</evidence>
<dbReference type="PANTHER" id="PTHR34308">
    <property type="entry name" value="COBALAMIN BIOSYNTHESIS PROTEIN CBIB"/>
    <property type="match status" value="1"/>
</dbReference>
<dbReference type="GO" id="GO:0015420">
    <property type="term" value="F:ABC-type vitamin B12 transporter activity"/>
    <property type="evidence" value="ECO:0007669"/>
    <property type="project" value="UniProtKB-UniRule"/>
</dbReference>
<keyword evidence="6 11" id="KW-1003">Cell membrane</keyword>
<evidence type="ECO:0000256" key="2">
    <source>
        <dbReference type="ARBA" id="ARBA00004651"/>
    </source>
</evidence>
<feature type="transmembrane region" description="Helical" evidence="11">
    <location>
        <begin position="149"/>
        <end position="176"/>
    </location>
</feature>